<proteinExistence type="predicted"/>
<gene>
    <name evidence="1" type="ORF">O6H91_15G044700</name>
</gene>
<protein>
    <submittedName>
        <fullName evidence="1">Uncharacterized protein</fullName>
    </submittedName>
</protein>
<dbReference type="Proteomes" id="UP001162992">
    <property type="component" value="Chromosome 15"/>
</dbReference>
<dbReference type="EMBL" id="CM055106">
    <property type="protein sequence ID" value="KAJ7529321.1"/>
    <property type="molecule type" value="Genomic_DNA"/>
</dbReference>
<accession>A0ACC2BHU6</accession>
<reference evidence="2" key="1">
    <citation type="journal article" date="2024" name="Proc. Natl. Acad. Sci. U.S.A.">
        <title>Extraordinary preservation of gene collinearity over three hundred million years revealed in homosporous lycophytes.</title>
        <authorList>
            <person name="Li C."/>
            <person name="Wickell D."/>
            <person name="Kuo L.Y."/>
            <person name="Chen X."/>
            <person name="Nie B."/>
            <person name="Liao X."/>
            <person name="Peng D."/>
            <person name="Ji J."/>
            <person name="Jenkins J."/>
            <person name="Williams M."/>
            <person name="Shu S."/>
            <person name="Plott C."/>
            <person name="Barry K."/>
            <person name="Rajasekar S."/>
            <person name="Grimwood J."/>
            <person name="Han X."/>
            <person name="Sun S."/>
            <person name="Hou Z."/>
            <person name="He W."/>
            <person name="Dai G."/>
            <person name="Sun C."/>
            <person name="Schmutz J."/>
            <person name="Leebens-Mack J.H."/>
            <person name="Li F.W."/>
            <person name="Wang L."/>
        </authorList>
    </citation>
    <scope>NUCLEOTIDE SEQUENCE [LARGE SCALE GENOMIC DNA]</scope>
    <source>
        <strain evidence="2">cv. PW_Plant_1</strain>
    </source>
</reference>
<evidence type="ECO:0000313" key="2">
    <source>
        <dbReference type="Proteomes" id="UP001162992"/>
    </source>
</evidence>
<name>A0ACC2BHU6_DIPCM</name>
<sequence>MKRRNLYDDASDKLSSDVRCGGNRSAFGKRNCSESSTIRKGEAAKLPVSRVLAACNRRLRFERNTREEEEEQEEDLFRGFAMTGSVAEKDISDRGDSSKSHSPESSSLDRNNSGKGEGCKTPGRSFSSERDASERGSKSWTPFKKGYGSERHGGGKHERSTKGSSLERDSLETSEVGRALSTKGGAKERDVLDRDAADRGEEHRSSFRRGLNCGRDASERREGAKLSFSRGHNMEKERSDRESGKPLLFKGERGDREGAKPGMFKGSGSEKEVIERGEGLKILSLKALDCEREGRGKAHHHTQFSPSSKGAKYERLIVNAHFAKGARSERDKSRREDGSKAQGRDLHRGSKVAGETVPDEKPNLAEKSAFKSEAKDSEDADKLAAARILSEGECARKEENLHESKESDVERGAKSVERGNSLLPEEGFCMSREVRRGEAAQKVRDGDNIKDCLTPEKSEREEGELDPEGDDVQGIVEGKTVESVQVNGDNLVNRCREVKEEEILINEKDGILEQTSYSPEFVTEDAGAKREGDVLGTDAEPKVEKETQISMEIDAPIKIAEEVMKDTGMPDVMRPREVEVEERDHENGRGEYLLRLTDVKDMMLSNIETQEGTETMPEIENAENYIDKAGTSGHLDSDEPVEVAMESDDRRHHKKQKVEKLEPQFLSLFLPDTSLSLGSPGVPQALKAPSKTRSMQSISASEAHSNGVTTSLSLSYSHPFVHNPSCSLTQTSLDNQEFSTASQQVSQGNDQLSHGSWQMSHGSDRAGSQRPKGTERRKPYRERPLYQQLLHNGNLQILQGSLGVEKGREAVSQPDQNGLKRSFGSEKTGGDQISHGSSIPLPPSIQQYKNNPEGSQGVSLEDRGGTFERHRSLQKDLQERPHCTWSSPSPSVGSWEKWSEQQNLGKGRRGVEREVSKLESGFSGRAPLFERNEDLSATRSSIYGEKVNLIEIVKDPVLIVAKKLSELPESYVDGLKESLKDMLETFEKREEFAHLQKILQRRTDLSTETLLRAHRAQLELLISMKTGIPAFLNRDNTLTTSAMVEIFLQTRCRNIQCQIQLPADDCECPICAQKNGFCSACMCVVCSKFDFDANTCRWVGCDFCMHWCHTDCGLRSSYIMPGQSIKGAAGTSEMQFRCMACGQKSELFGFVKDVFTTCAQDWGRDVLARELECVQRIFHGSEDKRGKQLCEKAQLMLSKLESRVDTADVCRRMLRFFTDGETEAGKLWDSSENSAVSLLQESNKIGDAIREGLYKANPIGMDQSADLEKARAALQTYDRELEEKRTEAAEIQYDKSRKKAEIEELESHMRFKQAESQMFQIRANEARREAEGLRRIVLAKCEKVKDEYASKILKLRLNETEERRKNRLEELQICERSAYEFNNMKTRVVADIHELLKKMEATKRQLL</sequence>
<organism evidence="1 2">
    <name type="scientific">Diphasiastrum complanatum</name>
    <name type="common">Issler's clubmoss</name>
    <name type="synonym">Lycopodium complanatum</name>
    <dbReference type="NCBI Taxonomy" id="34168"/>
    <lineage>
        <taxon>Eukaryota</taxon>
        <taxon>Viridiplantae</taxon>
        <taxon>Streptophyta</taxon>
        <taxon>Embryophyta</taxon>
        <taxon>Tracheophyta</taxon>
        <taxon>Lycopodiopsida</taxon>
        <taxon>Lycopodiales</taxon>
        <taxon>Lycopodiaceae</taxon>
        <taxon>Lycopodioideae</taxon>
        <taxon>Diphasiastrum</taxon>
    </lineage>
</organism>
<comment type="caution">
    <text evidence="1">The sequence shown here is derived from an EMBL/GenBank/DDBJ whole genome shotgun (WGS) entry which is preliminary data.</text>
</comment>
<evidence type="ECO:0000313" key="1">
    <source>
        <dbReference type="EMBL" id="KAJ7529321.1"/>
    </source>
</evidence>
<keyword evidence="2" id="KW-1185">Reference proteome</keyword>